<feature type="compositionally biased region" description="Acidic residues" evidence="1">
    <location>
        <begin position="238"/>
        <end position="250"/>
    </location>
</feature>
<comment type="caution">
    <text evidence="3">The sequence shown here is derived from an EMBL/GenBank/DDBJ whole genome shotgun (WGS) entry which is preliminary data.</text>
</comment>
<protein>
    <recommendedName>
        <fullName evidence="4">Phospholipase/carboxylesterase/thioesterase domain-containing protein</fullName>
    </recommendedName>
</protein>
<accession>A0A7V0XEB0</accession>
<evidence type="ECO:0000256" key="2">
    <source>
        <dbReference type="SAM" id="SignalP"/>
    </source>
</evidence>
<sequence length="270" mass="28797">MFLRTLVTCCLLLAACGGPGAAEIEPHEPEIPADFTVRLPDGYDPAESYPLLVALHGYDRSETQPAALWDAGFFFMPDFILLSVRAPFEAGVGYSWFRQAGEDDDPASRRRSARAGEEMVLSALAEVEEHYRVEADHRLLLGLGQGATAAAWVVLHHDDLFGGLALAGSVDLGILAGIPGADELEVFVAGPAETASAVERFFGEAGAETRWFELPGPAVSAAALRAMQNFFDIAAEDAPEDDLGYDEDGEPVPGERPQPADWGDAPAAAR</sequence>
<organism evidence="3">
    <name type="scientific">candidate division WOR-3 bacterium</name>
    <dbReference type="NCBI Taxonomy" id="2052148"/>
    <lineage>
        <taxon>Bacteria</taxon>
        <taxon>Bacteria division WOR-3</taxon>
    </lineage>
</organism>
<dbReference type="Pfam" id="PF00756">
    <property type="entry name" value="Esterase"/>
    <property type="match status" value="1"/>
</dbReference>
<feature type="region of interest" description="Disordered" evidence="1">
    <location>
        <begin position="238"/>
        <end position="270"/>
    </location>
</feature>
<reference evidence="3" key="1">
    <citation type="journal article" date="2020" name="mSystems">
        <title>Genome- and Community-Level Interaction Insights into Carbon Utilization and Element Cycling Functions of Hydrothermarchaeota in Hydrothermal Sediment.</title>
        <authorList>
            <person name="Zhou Z."/>
            <person name="Liu Y."/>
            <person name="Xu W."/>
            <person name="Pan J."/>
            <person name="Luo Z.H."/>
            <person name="Li M."/>
        </authorList>
    </citation>
    <scope>NUCLEOTIDE SEQUENCE [LARGE SCALE GENOMIC DNA]</scope>
    <source>
        <strain evidence="3">SpSt-1182</strain>
    </source>
</reference>
<keyword evidence="2" id="KW-0732">Signal</keyword>
<evidence type="ECO:0000313" key="3">
    <source>
        <dbReference type="EMBL" id="HDQ98902.1"/>
    </source>
</evidence>
<feature type="chain" id="PRO_5030740048" description="Phospholipase/carboxylesterase/thioesterase domain-containing protein" evidence="2">
    <location>
        <begin position="22"/>
        <end position="270"/>
    </location>
</feature>
<gene>
    <name evidence="3" type="ORF">ENN51_01245</name>
</gene>
<dbReference type="InterPro" id="IPR000801">
    <property type="entry name" value="Esterase-like"/>
</dbReference>
<feature type="signal peptide" evidence="2">
    <location>
        <begin position="1"/>
        <end position="21"/>
    </location>
</feature>
<dbReference type="PROSITE" id="PS51257">
    <property type="entry name" value="PROKAR_LIPOPROTEIN"/>
    <property type="match status" value="1"/>
</dbReference>
<dbReference type="InterPro" id="IPR029058">
    <property type="entry name" value="AB_hydrolase_fold"/>
</dbReference>
<evidence type="ECO:0000256" key="1">
    <source>
        <dbReference type="SAM" id="MobiDB-lite"/>
    </source>
</evidence>
<dbReference type="AlphaFoldDB" id="A0A7V0XEB0"/>
<dbReference type="Proteomes" id="UP000885672">
    <property type="component" value="Unassembled WGS sequence"/>
</dbReference>
<proteinExistence type="predicted"/>
<dbReference type="EMBL" id="DSBX01000046">
    <property type="protein sequence ID" value="HDQ98902.1"/>
    <property type="molecule type" value="Genomic_DNA"/>
</dbReference>
<evidence type="ECO:0008006" key="4">
    <source>
        <dbReference type="Google" id="ProtNLM"/>
    </source>
</evidence>
<dbReference type="Gene3D" id="3.40.50.1820">
    <property type="entry name" value="alpha/beta hydrolase"/>
    <property type="match status" value="1"/>
</dbReference>
<name>A0A7V0XEB0_UNCW3</name>
<dbReference type="SUPFAM" id="SSF53474">
    <property type="entry name" value="alpha/beta-Hydrolases"/>
    <property type="match status" value="1"/>
</dbReference>